<sequence length="221" mass="25225">MDIWLKLVQTHQAQTPTSRVLLIIPSRDVQRLKVAREWIILEKTRLSSNGVISKDPPIRETIKFHRFKEFTKPQLLYVPAVVREFYMAYALTLPKKINGTILKPLEEVEVCGNMSDMPKLIRRVIEAAFVPLRDRHLYAIVEVPLPDAPESMPISVSSVAISLAAAEQSSEVETTFGAIINYEKIERVEDVDYEKTDEEEIQSEDEEQQAAMNLTELRGFG</sequence>
<dbReference type="PANTHER" id="PTHR33180">
    <property type="entry name" value="PHOTOSYSTEM II CP43 REACTION CENTER PROTEIN"/>
    <property type="match status" value="1"/>
</dbReference>
<name>M1DHC1_SOLTU</name>
<dbReference type="PaxDb" id="4113-PGSC0003DMT400089054"/>
<reference evidence="1" key="2">
    <citation type="submission" date="2015-06" db="UniProtKB">
        <authorList>
            <consortium name="EnsemblPlants"/>
        </authorList>
    </citation>
    <scope>IDENTIFICATION</scope>
    <source>
        <strain evidence="1">DM1-3 516 R44</strain>
    </source>
</reference>
<protein>
    <submittedName>
        <fullName evidence="1">Uncharacterized protein</fullName>
    </submittedName>
</protein>
<keyword evidence="2" id="KW-1185">Reference proteome</keyword>
<proteinExistence type="predicted"/>
<evidence type="ECO:0000313" key="2">
    <source>
        <dbReference type="Proteomes" id="UP000011115"/>
    </source>
</evidence>
<dbReference type="Gramene" id="PGSC0003DMT400089054">
    <property type="protein sequence ID" value="PGSC0003DMT400089054"/>
    <property type="gene ID" value="PGSC0003DMG400038625"/>
</dbReference>
<evidence type="ECO:0000313" key="1">
    <source>
        <dbReference type="EnsemblPlants" id="PGSC0003DMT400089054"/>
    </source>
</evidence>
<dbReference type="InParanoid" id="M1DHC1"/>
<dbReference type="HOGENOM" id="CLU_1252528_0_0_1"/>
<accession>M1DHC1</accession>
<dbReference type="AlphaFoldDB" id="M1DHC1"/>
<dbReference type="EnsemblPlants" id="PGSC0003DMT400089054">
    <property type="protein sequence ID" value="PGSC0003DMT400089054"/>
    <property type="gene ID" value="PGSC0003DMG400038625"/>
</dbReference>
<dbReference type="Proteomes" id="UP000011115">
    <property type="component" value="Unassembled WGS sequence"/>
</dbReference>
<dbReference type="PANTHER" id="PTHR33180:SF31">
    <property type="entry name" value="POLYPROTEIN PROTEIN"/>
    <property type="match status" value="1"/>
</dbReference>
<organism evidence="1 2">
    <name type="scientific">Solanum tuberosum</name>
    <name type="common">Potato</name>
    <dbReference type="NCBI Taxonomy" id="4113"/>
    <lineage>
        <taxon>Eukaryota</taxon>
        <taxon>Viridiplantae</taxon>
        <taxon>Streptophyta</taxon>
        <taxon>Embryophyta</taxon>
        <taxon>Tracheophyta</taxon>
        <taxon>Spermatophyta</taxon>
        <taxon>Magnoliopsida</taxon>
        <taxon>eudicotyledons</taxon>
        <taxon>Gunneridae</taxon>
        <taxon>Pentapetalae</taxon>
        <taxon>asterids</taxon>
        <taxon>lamiids</taxon>
        <taxon>Solanales</taxon>
        <taxon>Solanaceae</taxon>
        <taxon>Solanoideae</taxon>
        <taxon>Solaneae</taxon>
        <taxon>Solanum</taxon>
    </lineage>
</organism>
<reference evidence="2" key="1">
    <citation type="journal article" date="2011" name="Nature">
        <title>Genome sequence and analysis of the tuber crop potato.</title>
        <authorList>
            <consortium name="The Potato Genome Sequencing Consortium"/>
        </authorList>
    </citation>
    <scope>NUCLEOTIDE SEQUENCE [LARGE SCALE GENOMIC DNA]</scope>
    <source>
        <strain evidence="2">cv. DM1-3 516 R44</strain>
    </source>
</reference>